<keyword evidence="6 8" id="KW-0408">Iron</keyword>
<dbReference type="PRINTS" id="PR00385">
    <property type="entry name" value="P450"/>
</dbReference>
<dbReference type="GO" id="GO:0008395">
    <property type="term" value="F:steroid hydroxylase activity"/>
    <property type="evidence" value="ECO:0000318"/>
    <property type="project" value="GO_Central"/>
</dbReference>
<dbReference type="FunFam" id="1.10.630.10:FF:000078">
    <property type="entry name" value="Probable cytochrome P450 515A1"/>
    <property type="match status" value="1"/>
</dbReference>
<evidence type="ECO:0000256" key="8">
    <source>
        <dbReference type="PIRSR" id="PIRSR602401-1"/>
    </source>
</evidence>
<feature type="binding site" description="axial binding residue" evidence="8">
    <location>
        <position position="325"/>
    </location>
    <ligand>
        <name>heme</name>
        <dbReference type="ChEBI" id="CHEBI:30413"/>
    </ligand>
    <ligandPart>
        <name>Fe</name>
        <dbReference type="ChEBI" id="CHEBI:18248"/>
    </ligandPart>
</feature>
<evidence type="ECO:0000256" key="4">
    <source>
        <dbReference type="ARBA" id="ARBA00022723"/>
    </source>
</evidence>
<dbReference type="Gene3D" id="1.10.630.10">
    <property type="entry name" value="Cytochrome P450"/>
    <property type="match status" value="1"/>
</dbReference>
<dbReference type="InParanoid" id="H2XSP5"/>
<dbReference type="Proteomes" id="UP000008144">
    <property type="component" value="Chromosome 10"/>
</dbReference>
<keyword evidence="5 9" id="KW-0560">Oxidoreductase</keyword>
<dbReference type="GO" id="GO:0006082">
    <property type="term" value="P:organic acid metabolic process"/>
    <property type="evidence" value="ECO:0000318"/>
    <property type="project" value="GO_Central"/>
</dbReference>
<dbReference type="GO" id="GO:0008202">
    <property type="term" value="P:steroid metabolic process"/>
    <property type="evidence" value="ECO:0000318"/>
    <property type="project" value="GO_Central"/>
</dbReference>
<dbReference type="EMBL" id="EAAA01000581">
    <property type="status" value="NOT_ANNOTATED_CDS"/>
    <property type="molecule type" value="Genomic_DNA"/>
</dbReference>
<evidence type="ECO:0000256" key="6">
    <source>
        <dbReference type="ARBA" id="ARBA00023004"/>
    </source>
</evidence>
<keyword evidence="3 8" id="KW-0349">Heme</keyword>
<dbReference type="GO" id="GO:0005506">
    <property type="term" value="F:iron ion binding"/>
    <property type="evidence" value="ECO:0007669"/>
    <property type="project" value="InterPro"/>
</dbReference>
<dbReference type="FunCoup" id="H2XSP5">
    <property type="interactions" value="1"/>
</dbReference>
<dbReference type="InterPro" id="IPR002401">
    <property type="entry name" value="Cyt_P450_E_grp-I"/>
</dbReference>
<keyword evidence="7 9" id="KW-0503">Monooxygenase</keyword>
<dbReference type="PANTHER" id="PTHR24300">
    <property type="entry name" value="CYTOCHROME P450 508A4-RELATED"/>
    <property type="match status" value="1"/>
</dbReference>
<evidence type="ECO:0000256" key="9">
    <source>
        <dbReference type="RuleBase" id="RU000461"/>
    </source>
</evidence>
<dbReference type="Ensembl" id="ENSCINT00000034877.1">
    <property type="protein sequence ID" value="ENSCINP00000032679.1"/>
    <property type="gene ID" value="ENSCING00000007169.3"/>
</dbReference>
<reference evidence="10" key="2">
    <citation type="journal article" date="2008" name="Genome Biol.">
        <title>Improved genome assembly and evidence-based global gene model set for the chordate Ciona intestinalis: new insight into intron and operon populations.</title>
        <authorList>
            <person name="Satou Y."/>
            <person name="Mineta K."/>
            <person name="Ogasawara M."/>
            <person name="Sasakura Y."/>
            <person name="Shoguchi E."/>
            <person name="Ueno K."/>
            <person name="Yamada L."/>
            <person name="Matsumoto J."/>
            <person name="Wasserscheid J."/>
            <person name="Dewar K."/>
            <person name="Wiley G.B."/>
            <person name="Macmil S.L."/>
            <person name="Roe B.A."/>
            <person name="Zeller R.W."/>
            <person name="Hastings K.E."/>
            <person name="Lemaire P."/>
            <person name="Lindquist E."/>
            <person name="Endo T."/>
            <person name="Hotta K."/>
            <person name="Inaba K."/>
        </authorList>
    </citation>
    <scope>NUCLEOTIDE SEQUENCE [LARGE SCALE GENOMIC DNA]</scope>
    <source>
        <strain evidence="10">wild type</strain>
    </source>
</reference>
<dbReference type="PANTHER" id="PTHR24300:SF404">
    <property type="entry name" value="CYTOCHROME P450 2D6-LIKE"/>
    <property type="match status" value="1"/>
</dbReference>
<dbReference type="InterPro" id="IPR036396">
    <property type="entry name" value="Cyt_P450_sf"/>
</dbReference>
<accession>H2XSP5</accession>
<protein>
    <submittedName>
        <fullName evidence="10">Uncharacterized protein</fullName>
    </submittedName>
</protein>
<dbReference type="GO" id="GO:0005737">
    <property type="term" value="C:cytoplasm"/>
    <property type="evidence" value="ECO:0000318"/>
    <property type="project" value="GO_Central"/>
</dbReference>
<dbReference type="GeneTree" id="ENSGT00940000160689"/>
<dbReference type="GO" id="GO:0020037">
    <property type="term" value="F:heme binding"/>
    <property type="evidence" value="ECO:0000318"/>
    <property type="project" value="GO_Central"/>
</dbReference>
<keyword evidence="11" id="KW-1185">Reference proteome</keyword>
<evidence type="ECO:0000256" key="7">
    <source>
        <dbReference type="ARBA" id="ARBA00023033"/>
    </source>
</evidence>
<dbReference type="Pfam" id="PF00067">
    <property type="entry name" value="p450"/>
    <property type="match status" value="1"/>
</dbReference>
<name>H2XSP5_CIOIN</name>
<proteinExistence type="inferred from homology"/>
<evidence type="ECO:0000256" key="5">
    <source>
        <dbReference type="ARBA" id="ARBA00023002"/>
    </source>
</evidence>
<reference evidence="10" key="3">
    <citation type="submission" date="2025-08" db="UniProtKB">
        <authorList>
            <consortium name="Ensembl"/>
        </authorList>
    </citation>
    <scope>IDENTIFICATION</scope>
</reference>
<organism evidence="10 11">
    <name type="scientific">Ciona intestinalis</name>
    <name type="common">Transparent sea squirt</name>
    <name type="synonym">Ascidia intestinalis</name>
    <dbReference type="NCBI Taxonomy" id="7719"/>
    <lineage>
        <taxon>Eukaryota</taxon>
        <taxon>Metazoa</taxon>
        <taxon>Chordata</taxon>
        <taxon>Tunicata</taxon>
        <taxon>Ascidiacea</taxon>
        <taxon>Phlebobranchia</taxon>
        <taxon>Cionidae</taxon>
        <taxon>Ciona</taxon>
    </lineage>
</organism>
<dbReference type="PROSITE" id="PS00086">
    <property type="entry name" value="CYTOCHROME_P450"/>
    <property type="match status" value="1"/>
</dbReference>
<comment type="similarity">
    <text evidence="2 9">Belongs to the cytochrome P450 family.</text>
</comment>
<dbReference type="STRING" id="7719.ENSCINP00000032679"/>
<dbReference type="PRINTS" id="PR00463">
    <property type="entry name" value="EP450I"/>
</dbReference>
<reference evidence="11" key="1">
    <citation type="journal article" date="2002" name="Science">
        <title>The draft genome of Ciona intestinalis: insights into chordate and vertebrate origins.</title>
        <authorList>
            <person name="Dehal P."/>
            <person name="Satou Y."/>
            <person name="Campbell R.K."/>
            <person name="Chapman J."/>
            <person name="Degnan B."/>
            <person name="De Tomaso A."/>
            <person name="Davidson B."/>
            <person name="Di Gregorio A."/>
            <person name="Gelpke M."/>
            <person name="Goodstein D.M."/>
            <person name="Harafuji N."/>
            <person name="Hastings K.E."/>
            <person name="Ho I."/>
            <person name="Hotta K."/>
            <person name="Huang W."/>
            <person name="Kawashima T."/>
            <person name="Lemaire P."/>
            <person name="Martinez D."/>
            <person name="Meinertzhagen I.A."/>
            <person name="Necula S."/>
            <person name="Nonaka M."/>
            <person name="Putnam N."/>
            <person name="Rash S."/>
            <person name="Saiga H."/>
            <person name="Satake M."/>
            <person name="Terry A."/>
            <person name="Yamada L."/>
            <person name="Wang H.G."/>
            <person name="Awazu S."/>
            <person name="Azumi K."/>
            <person name="Boore J."/>
            <person name="Branno M."/>
            <person name="Chin-Bow S."/>
            <person name="DeSantis R."/>
            <person name="Doyle S."/>
            <person name="Francino P."/>
            <person name="Keys D.N."/>
            <person name="Haga S."/>
            <person name="Hayashi H."/>
            <person name="Hino K."/>
            <person name="Imai K.S."/>
            <person name="Inaba K."/>
            <person name="Kano S."/>
            <person name="Kobayashi K."/>
            <person name="Kobayashi M."/>
            <person name="Lee B.I."/>
            <person name="Makabe K.W."/>
            <person name="Manohar C."/>
            <person name="Matassi G."/>
            <person name="Medina M."/>
            <person name="Mochizuki Y."/>
            <person name="Mount S."/>
            <person name="Morishita T."/>
            <person name="Miura S."/>
            <person name="Nakayama A."/>
            <person name="Nishizaka S."/>
            <person name="Nomoto H."/>
            <person name="Ohta F."/>
            <person name="Oishi K."/>
            <person name="Rigoutsos I."/>
            <person name="Sano M."/>
            <person name="Sasaki A."/>
            <person name="Sasakura Y."/>
            <person name="Shoguchi E."/>
            <person name="Shin-i T."/>
            <person name="Spagnuolo A."/>
            <person name="Stainier D."/>
            <person name="Suzuki M.M."/>
            <person name="Tassy O."/>
            <person name="Takatori N."/>
            <person name="Tokuoka M."/>
            <person name="Yagi K."/>
            <person name="Yoshizaki F."/>
            <person name="Wada S."/>
            <person name="Zhang C."/>
            <person name="Hyatt P.D."/>
            <person name="Larimer F."/>
            <person name="Detter C."/>
            <person name="Doggett N."/>
            <person name="Glavina T."/>
            <person name="Hawkins T."/>
            <person name="Richardson P."/>
            <person name="Lucas S."/>
            <person name="Kohara Y."/>
            <person name="Levine M."/>
            <person name="Satoh N."/>
            <person name="Rokhsar D.S."/>
        </authorList>
    </citation>
    <scope>NUCLEOTIDE SEQUENCE [LARGE SCALE GENOMIC DNA]</scope>
</reference>
<dbReference type="InterPro" id="IPR001128">
    <property type="entry name" value="Cyt_P450"/>
</dbReference>
<comment type="cofactor">
    <cofactor evidence="1 8">
        <name>heme</name>
        <dbReference type="ChEBI" id="CHEBI:30413"/>
    </cofactor>
</comment>
<dbReference type="GO" id="GO:0006805">
    <property type="term" value="P:xenobiotic metabolic process"/>
    <property type="evidence" value="ECO:0000318"/>
    <property type="project" value="GO_Central"/>
</dbReference>
<sequence length="374" mass="43293">MDGIAVAPYGPKWMANRKFFYSAMRTMGLGKRGIEKCVIDEVPYIVEELEKLCSSDELFEPSSVFDPAVLNVLAYFTFGNRYSYQDEKFKELIHINNEFFQKAKFLNQPEFFLVTLIPGLHKYWLPQCFRKIHKFVKAEIKHHRQHLDPQNPRDYIDCYLNELNQTSDQSELSELGLEMSIMDLFQAGTETTATTLRWAVLYMVNNPHIQENVQSEIDNVLGFDQLPKYEDRTRMPYCEATVLEVQRMASITPFGLLHCSEEDQKLGGYHIPKHTCIMPSYHTIHFDPKFWKNPNEFDPCNFIDPNGKVGTRDAFMPFGGGLRICVGMNIAKQELFLFFVAILQKFTLQLPDDVKSLDDEPIPGMTLAPKPFRV</sequence>
<evidence type="ECO:0000256" key="2">
    <source>
        <dbReference type="ARBA" id="ARBA00010617"/>
    </source>
</evidence>
<dbReference type="GO" id="GO:0016712">
    <property type="term" value="F:oxidoreductase activity, acting on paired donors, with incorporation or reduction of molecular oxygen, reduced flavin or flavoprotein as one donor, and incorporation of one atom of oxygen"/>
    <property type="evidence" value="ECO:0000318"/>
    <property type="project" value="GO_Central"/>
</dbReference>
<dbReference type="AlphaFoldDB" id="H2XSP5"/>
<evidence type="ECO:0000313" key="10">
    <source>
        <dbReference type="Ensembl" id="ENSCINP00000032679.1"/>
    </source>
</evidence>
<dbReference type="InterPro" id="IPR050182">
    <property type="entry name" value="Cytochrome_P450_fam2"/>
</dbReference>
<reference evidence="10" key="4">
    <citation type="submission" date="2025-09" db="UniProtKB">
        <authorList>
            <consortium name="Ensembl"/>
        </authorList>
    </citation>
    <scope>IDENTIFICATION</scope>
</reference>
<dbReference type="InterPro" id="IPR017972">
    <property type="entry name" value="Cyt_P450_CS"/>
</dbReference>
<dbReference type="SUPFAM" id="SSF48264">
    <property type="entry name" value="Cytochrome P450"/>
    <property type="match status" value="1"/>
</dbReference>
<dbReference type="OMA" id="CHLRSMH"/>
<evidence type="ECO:0000256" key="1">
    <source>
        <dbReference type="ARBA" id="ARBA00001971"/>
    </source>
</evidence>
<evidence type="ECO:0000313" key="11">
    <source>
        <dbReference type="Proteomes" id="UP000008144"/>
    </source>
</evidence>
<evidence type="ECO:0000256" key="3">
    <source>
        <dbReference type="ARBA" id="ARBA00022617"/>
    </source>
</evidence>
<keyword evidence="4 8" id="KW-0479">Metal-binding</keyword>